<evidence type="ECO:0000256" key="1">
    <source>
        <dbReference type="SAM" id="SignalP"/>
    </source>
</evidence>
<dbReference type="AlphaFoldDB" id="A0A842ITR6"/>
<comment type="caution">
    <text evidence="2">The sequence shown here is derived from an EMBL/GenBank/DDBJ whole genome shotgun (WGS) entry which is preliminary data.</text>
</comment>
<feature type="chain" id="PRO_5032829960" description="DUF4468 domain-containing protein" evidence="1">
    <location>
        <begin position="19"/>
        <end position="169"/>
    </location>
</feature>
<organism evidence="2 3">
    <name type="scientific">Winogradskyella flava</name>
    <dbReference type="NCBI Taxonomy" id="1884876"/>
    <lineage>
        <taxon>Bacteria</taxon>
        <taxon>Pseudomonadati</taxon>
        <taxon>Bacteroidota</taxon>
        <taxon>Flavobacteriia</taxon>
        <taxon>Flavobacteriales</taxon>
        <taxon>Flavobacteriaceae</taxon>
        <taxon>Winogradskyella</taxon>
    </lineage>
</organism>
<accession>A0A842ITR6</accession>
<evidence type="ECO:0000313" key="2">
    <source>
        <dbReference type="EMBL" id="MBC2845166.1"/>
    </source>
</evidence>
<feature type="signal peptide" evidence="1">
    <location>
        <begin position="1"/>
        <end position="18"/>
    </location>
</feature>
<protein>
    <recommendedName>
        <fullName evidence="4">DUF4468 domain-containing protein</fullName>
    </recommendedName>
</protein>
<reference evidence="2" key="1">
    <citation type="submission" date="2020-08" db="EMBL/GenBank/DDBJ databases">
        <title>Winogradskyella ouciana sp. nov., isolated from the hadal seawater of the Mariana Trench.</title>
        <authorList>
            <person name="He X."/>
        </authorList>
    </citation>
    <scope>NUCLEOTIDE SEQUENCE [LARGE SCALE GENOMIC DNA]</scope>
    <source>
        <strain evidence="2">KCTC 52348</strain>
    </source>
</reference>
<keyword evidence="3" id="KW-1185">Reference proteome</keyword>
<evidence type="ECO:0000313" key="3">
    <source>
        <dbReference type="Proteomes" id="UP000533900"/>
    </source>
</evidence>
<dbReference type="RefSeq" id="WP_185788876.1">
    <property type="nucleotide sequence ID" value="NZ_JACLCP010000002.1"/>
</dbReference>
<proteinExistence type="predicted"/>
<evidence type="ECO:0008006" key="4">
    <source>
        <dbReference type="Google" id="ProtNLM"/>
    </source>
</evidence>
<gene>
    <name evidence="2" type="ORF">H7F21_08680</name>
</gene>
<keyword evidence="1" id="KW-0732">Signal</keyword>
<dbReference type="EMBL" id="JACLCP010000002">
    <property type="protein sequence ID" value="MBC2845166.1"/>
    <property type="molecule type" value="Genomic_DNA"/>
</dbReference>
<name>A0A842ITR6_9FLAO</name>
<dbReference type="Proteomes" id="UP000533900">
    <property type="component" value="Unassembled WGS sequence"/>
</dbReference>
<sequence>MKPTLAFLVLVFTTIAYCQDAFVFNENGITPGHIIFKVDSAPKAALYAKTLLWIKNTDAVVDVYAENDFIQLTGTTTNSINEGKRYFHMKYVIKISFENETYKFELLEIQLKANSKYDMGWMDFNLKDGSPFFKKGKVIKKLRSYVIDIPKILNELNTNLYNYLIAEED</sequence>